<keyword evidence="9" id="KW-0234">DNA repair</keyword>
<dbReference type="KEGG" id="pis:Pisl_1140"/>
<organism evidence="12 13">
    <name type="scientific">Pyrobaculum islandicum (strain DSM 4184 / JCM 9189 / GEO3)</name>
    <dbReference type="NCBI Taxonomy" id="384616"/>
    <lineage>
        <taxon>Archaea</taxon>
        <taxon>Thermoproteota</taxon>
        <taxon>Thermoprotei</taxon>
        <taxon>Thermoproteales</taxon>
        <taxon>Thermoproteaceae</taxon>
        <taxon>Pyrobaculum</taxon>
    </lineage>
</organism>
<dbReference type="Pfam" id="PF10576">
    <property type="entry name" value="EndIII_4Fe-2S"/>
    <property type="match status" value="1"/>
</dbReference>
<keyword evidence="7" id="KW-0408">Iron</keyword>
<dbReference type="eggNOG" id="arCOG00459">
    <property type="taxonomic scope" value="Archaea"/>
</dbReference>
<keyword evidence="8" id="KW-0411">Iron-sulfur</keyword>
<name>A1RTM9_PYRIL</name>
<evidence type="ECO:0000313" key="12">
    <source>
        <dbReference type="EMBL" id="ABL88311.1"/>
    </source>
</evidence>
<dbReference type="AlphaFoldDB" id="A1RTM9"/>
<gene>
    <name evidence="12" type="ordered locus">Pisl_1140</name>
</gene>
<dbReference type="Pfam" id="PF00730">
    <property type="entry name" value="HhH-GPD"/>
    <property type="match status" value="1"/>
</dbReference>
<evidence type="ECO:0000256" key="6">
    <source>
        <dbReference type="ARBA" id="ARBA00022801"/>
    </source>
</evidence>
<dbReference type="Gene3D" id="1.10.340.30">
    <property type="entry name" value="Hypothetical protein, domain 2"/>
    <property type="match status" value="1"/>
</dbReference>
<dbReference type="HOGENOM" id="CLU_012862_3_4_2"/>
<dbReference type="CDD" id="cd00056">
    <property type="entry name" value="ENDO3c"/>
    <property type="match status" value="1"/>
</dbReference>
<dbReference type="PIRSF" id="PIRSF001435">
    <property type="entry name" value="Nth"/>
    <property type="match status" value="1"/>
</dbReference>
<dbReference type="GO" id="GO:0051539">
    <property type="term" value="F:4 iron, 4 sulfur cluster binding"/>
    <property type="evidence" value="ECO:0007669"/>
    <property type="project" value="UniProtKB-KW"/>
</dbReference>
<evidence type="ECO:0000256" key="4">
    <source>
        <dbReference type="ARBA" id="ARBA00022723"/>
    </source>
</evidence>
<evidence type="ECO:0000256" key="5">
    <source>
        <dbReference type="ARBA" id="ARBA00022763"/>
    </source>
</evidence>
<dbReference type="Proteomes" id="UP000002595">
    <property type="component" value="Chromosome"/>
</dbReference>
<keyword evidence="3" id="KW-0004">4Fe-4S</keyword>
<protein>
    <submittedName>
        <fullName evidence="12">HhH-GPD family protein</fullName>
    </submittedName>
</protein>
<accession>A1RTM9</accession>
<dbReference type="Gene3D" id="1.10.1670.10">
    <property type="entry name" value="Helix-hairpin-Helix base-excision DNA repair enzymes (C-terminal)"/>
    <property type="match status" value="1"/>
</dbReference>
<evidence type="ECO:0000256" key="2">
    <source>
        <dbReference type="ARBA" id="ARBA00008343"/>
    </source>
</evidence>
<dbReference type="STRING" id="384616.Pisl_1140"/>
<feature type="domain" description="HhH-GPD" evidence="11">
    <location>
        <begin position="39"/>
        <end position="192"/>
    </location>
</feature>
<dbReference type="GO" id="GO:0019104">
    <property type="term" value="F:DNA N-glycosylase activity"/>
    <property type="evidence" value="ECO:0007669"/>
    <property type="project" value="TreeGrafter"/>
</dbReference>
<evidence type="ECO:0000256" key="9">
    <source>
        <dbReference type="ARBA" id="ARBA00023204"/>
    </source>
</evidence>
<evidence type="ECO:0000256" key="3">
    <source>
        <dbReference type="ARBA" id="ARBA00022485"/>
    </source>
</evidence>
<keyword evidence="4" id="KW-0479">Metal-binding</keyword>
<dbReference type="InterPro" id="IPR003265">
    <property type="entry name" value="HhH-GPD_domain"/>
</dbReference>
<keyword evidence="10" id="KW-0326">Glycosidase</keyword>
<dbReference type="SMART" id="SM00478">
    <property type="entry name" value="ENDO3c"/>
    <property type="match status" value="1"/>
</dbReference>
<keyword evidence="5" id="KW-0227">DNA damage</keyword>
<evidence type="ECO:0000259" key="11">
    <source>
        <dbReference type="SMART" id="SM00478"/>
    </source>
</evidence>
<dbReference type="GO" id="GO:0046872">
    <property type="term" value="F:metal ion binding"/>
    <property type="evidence" value="ECO:0007669"/>
    <property type="project" value="UniProtKB-KW"/>
</dbReference>
<dbReference type="SUPFAM" id="SSF48150">
    <property type="entry name" value="DNA-glycosylase"/>
    <property type="match status" value="1"/>
</dbReference>
<evidence type="ECO:0000313" key="13">
    <source>
        <dbReference type="Proteomes" id="UP000002595"/>
    </source>
</evidence>
<dbReference type="SMART" id="SM00525">
    <property type="entry name" value="FES"/>
    <property type="match status" value="1"/>
</dbReference>
<evidence type="ECO:0000256" key="8">
    <source>
        <dbReference type="ARBA" id="ARBA00023014"/>
    </source>
</evidence>
<dbReference type="InterPro" id="IPR011257">
    <property type="entry name" value="DNA_glycosylase"/>
</dbReference>
<keyword evidence="13" id="KW-1185">Reference proteome</keyword>
<evidence type="ECO:0000256" key="1">
    <source>
        <dbReference type="ARBA" id="ARBA00001966"/>
    </source>
</evidence>
<dbReference type="PANTHER" id="PTHR10359">
    <property type="entry name" value="A/G-SPECIFIC ADENINE GLYCOSYLASE/ENDONUCLEASE III"/>
    <property type="match status" value="1"/>
</dbReference>
<dbReference type="InterPro" id="IPR023170">
    <property type="entry name" value="HhH_base_excis_C"/>
</dbReference>
<dbReference type="GeneID" id="4616978"/>
<comment type="cofactor">
    <cofactor evidence="1">
        <name>[4Fe-4S] cluster</name>
        <dbReference type="ChEBI" id="CHEBI:49883"/>
    </cofactor>
</comment>
<comment type="similarity">
    <text evidence="2">Belongs to the Nth/MutY family.</text>
</comment>
<proteinExistence type="inferred from homology"/>
<dbReference type="RefSeq" id="WP_011762886.1">
    <property type="nucleotide sequence ID" value="NC_008701.1"/>
</dbReference>
<dbReference type="InterPro" id="IPR004035">
    <property type="entry name" value="Endouclease-III_FeS-bd_BS"/>
</dbReference>
<dbReference type="PANTHER" id="PTHR10359:SF18">
    <property type="entry name" value="ENDONUCLEASE III"/>
    <property type="match status" value="1"/>
</dbReference>
<dbReference type="PROSITE" id="PS00764">
    <property type="entry name" value="ENDONUCLEASE_III_1"/>
    <property type="match status" value="1"/>
</dbReference>
<evidence type="ECO:0000256" key="10">
    <source>
        <dbReference type="ARBA" id="ARBA00023295"/>
    </source>
</evidence>
<keyword evidence="6" id="KW-0378">Hydrolase</keyword>
<sequence>MEFVELVDKYIQLRIDEFIAPVVWQREKNLFELFVAVILSQNTSDKNAFRAFENLKMRLGTITPESLNKMSEGELAELIKPAGMYRQRARVLKNLAETFLKYDITPQRLLEMGAERARAFLLTLPGVGKKTADVILVNLGLPAFPVDTHITRIARRWGIGKSYDEISRWFIERLPQHKYLELHLKLIQFGREICKARNPKCDVCPIGQRCPSYKSAGRSPVI</sequence>
<dbReference type="EMBL" id="CP000504">
    <property type="protein sequence ID" value="ABL88311.1"/>
    <property type="molecule type" value="Genomic_DNA"/>
</dbReference>
<reference evidence="12" key="1">
    <citation type="submission" date="2006-12" db="EMBL/GenBank/DDBJ databases">
        <title>Complete sequence of Pyrobaculum islandicum DSM 4184.</title>
        <authorList>
            <person name="Copeland A."/>
            <person name="Lucas S."/>
            <person name="Lapidus A."/>
            <person name="Barry K."/>
            <person name="Detter J.C."/>
            <person name="Glavina del Rio T."/>
            <person name="Dalin E."/>
            <person name="Tice H."/>
            <person name="Pitluck S."/>
            <person name="Meincke L."/>
            <person name="Brettin T."/>
            <person name="Bruce D."/>
            <person name="Han C."/>
            <person name="Tapia R."/>
            <person name="Gilna P."/>
            <person name="Schmutz J."/>
            <person name="Larimer F."/>
            <person name="Land M."/>
            <person name="Hauser L."/>
            <person name="Kyrpides N."/>
            <person name="Mikhailova N."/>
            <person name="Cozen A.E."/>
            <person name="Fitz-Gibbon S.T."/>
            <person name="House C.H."/>
            <person name="Saltikov C."/>
            <person name="Lowe T."/>
            <person name="Richardson P."/>
        </authorList>
    </citation>
    <scope>NUCLEOTIDE SEQUENCE [LARGE SCALE GENOMIC DNA]</scope>
    <source>
        <strain evidence="12">DSM 4184</strain>
    </source>
</reference>
<dbReference type="GO" id="GO:0006285">
    <property type="term" value="P:base-excision repair, AP site formation"/>
    <property type="evidence" value="ECO:0007669"/>
    <property type="project" value="TreeGrafter"/>
</dbReference>
<evidence type="ECO:0000256" key="7">
    <source>
        <dbReference type="ARBA" id="ARBA00023004"/>
    </source>
</evidence>
<dbReference type="InterPro" id="IPR003651">
    <property type="entry name" value="Endonuclease3_FeS-loop_motif"/>
</dbReference>
<dbReference type="OrthoDB" id="19248at2157"/>